<dbReference type="EMBL" id="JBHTKX010000002">
    <property type="protein sequence ID" value="MFD1129762.1"/>
    <property type="molecule type" value="Genomic_DNA"/>
</dbReference>
<keyword evidence="1" id="KW-0472">Membrane</keyword>
<dbReference type="PANTHER" id="PTHR41324:SF1">
    <property type="entry name" value="DUF2232 DOMAIN-CONTAINING PROTEIN"/>
    <property type="match status" value="1"/>
</dbReference>
<proteinExistence type="predicted"/>
<keyword evidence="3" id="KW-1185">Reference proteome</keyword>
<feature type="transmembrane region" description="Helical" evidence="1">
    <location>
        <begin position="214"/>
        <end position="230"/>
    </location>
</feature>
<gene>
    <name evidence="2" type="ORF">ACFQ3J_16455</name>
</gene>
<evidence type="ECO:0000313" key="2">
    <source>
        <dbReference type="EMBL" id="MFD1129762.1"/>
    </source>
</evidence>
<evidence type="ECO:0000313" key="3">
    <source>
        <dbReference type="Proteomes" id="UP001597169"/>
    </source>
</evidence>
<protein>
    <submittedName>
        <fullName evidence="2">DUF2232 domain-containing protein</fullName>
    </submittedName>
</protein>
<feature type="transmembrane region" description="Helical" evidence="1">
    <location>
        <begin position="170"/>
        <end position="193"/>
    </location>
</feature>
<organism evidence="2 3">
    <name type="scientific">Paenibacillus provencensis</name>
    <dbReference type="NCBI Taxonomy" id="441151"/>
    <lineage>
        <taxon>Bacteria</taxon>
        <taxon>Bacillati</taxon>
        <taxon>Bacillota</taxon>
        <taxon>Bacilli</taxon>
        <taxon>Bacillales</taxon>
        <taxon>Paenibacillaceae</taxon>
        <taxon>Paenibacillus</taxon>
    </lineage>
</organism>
<dbReference type="InterPro" id="IPR018710">
    <property type="entry name" value="DUF2232"/>
</dbReference>
<dbReference type="PANTHER" id="PTHR41324">
    <property type="entry name" value="MEMBRANE PROTEIN-RELATED"/>
    <property type="match status" value="1"/>
</dbReference>
<keyword evidence="1" id="KW-1133">Transmembrane helix</keyword>
<sequence>MNILKFRWKTAVWSLIYLLLLLSLLTPLTVISVFLIILPGVILYTSLNLKSFLVHVIPVLLIGLIISPIYLIFGIFFLIPAIVIGHCYKKQKPALNTLVLGTGTILAEFLLLLLISTTLFQIDFSEYIRETIEFTMTPVTESGGNNALTNGLVMDEEMAEAVSSATVQMIPFALIVTSLVMASLTHVIARPILGRMGVRVNQLKPIREWRLPRSLIWYYFLGIILQLVASNTENSFLTMIALNFSPLINFCFMIQAIGFFFFAAHARAWHPVIPYLLAVATFLIGPMRIIGIIDLAFPLREAISKPKR</sequence>
<feature type="transmembrane region" description="Helical" evidence="1">
    <location>
        <begin position="12"/>
        <end position="44"/>
    </location>
</feature>
<dbReference type="Proteomes" id="UP001597169">
    <property type="component" value="Unassembled WGS sequence"/>
</dbReference>
<dbReference type="Pfam" id="PF09991">
    <property type="entry name" value="DUF2232"/>
    <property type="match status" value="1"/>
</dbReference>
<feature type="transmembrane region" description="Helical" evidence="1">
    <location>
        <begin position="56"/>
        <end position="83"/>
    </location>
</feature>
<name>A0ABW3PXB2_9BACL</name>
<feature type="transmembrane region" description="Helical" evidence="1">
    <location>
        <begin position="275"/>
        <end position="297"/>
    </location>
</feature>
<feature type="transmembrane region" description="Helical" evidence="1">
    <location>
        <begin position="236"/>
        <end position="263"/>
    </location>
</feature>
<evidence type="ECO:0000256" key="1">
    <source>
        <dbReference type="SAM" id="Phobius"/>
    </source>
</evidence>
<keyword evidence="1" id="KW-0812">Transmembrane</keyword>
<reference evidence="3" key="1">
    <citation type="journal article" date="2019" name="Int. J. Syst. Evol. Microbiol.">
        <title>The Global Catalogue of Microorganisms (GCM) 10K type strain sequencing project: providing services to taxonomists for standard genome sequencing and annotation.</title>
        <authorList>
            <consortium name="The Broad Institute Genomics Platform"/>
            <consortium name="The Broad Institute Genome Sequencing Center for Infectious Disease"/>
            <person name="Wu L."/>
            <person name="Ma J."/>
        </authorList>
    </citation>
    <scope>NUCLEOTIDE SEQUENCE [LARGE SCALE GENOMIC DNA]</scope>
    <source>
        <strain evidence="3">CCUG 53519</strain>
    </source>
</reference>
<comment type="caution">
    <text evidence="2">The sequence shown here is derived from an EMBL/GenBank/DDBJ whole genome shotgun (WGS) entry which is preliminary data.</text>
</comment>
<accession>A0ABW3PXB2</accession>
<feature type="transmembrane region" description="Helical" evidence="1">
    <location>
        <begin position="95"/>
        <end position="115"/>
    </location>
</feature>
<dbReference type="RefSeq" id="WP_244533476.1">
    <property type="nucleotide sequence ID" value="NZ_JBHTKX010000002.1"/>
</dbReference>